<keyword evidence="1" id="KW-0472">Membrane</keyword>
<dbReference type="Proteomes" id="UP000199076">
    <property type="component" value="Unassembled WGS sequence"/>
</dbReference>
<proteinExistence type="predicted"/>
<reference evidence="3" key="1">
    <citation type="submission" date="2016-10" db="EMBL/GenBank/DDBJ databases">
        <authorList>
            <person name="Varghese N."/>
            <person name="Submissions S."/>
        </authorList>
    </citation>
    <scope>NUCLEOTIDE SEQUENCE [LARGE SCALE GENOMIC DNA]</scope>
    <source>
        <strain evidence="3">IBRC-M 10760</strain>
    </source>
</reference>
<dbReference type="AlphaFoldDB" id="A0A1G7HWP9"/>
<keyword evidence="1" id="KW-0812">Transmembrane</keyword>
<dbReference type="EMBL" id="FNBK01000003">
    <property type="protein sequence ID" value="SDF04872.1"/>
    <property type="molecule type" value="Genomic_DNA"/>
</dbReference>
<protein>
    <recommendedName>
        <fullName evidence="4">Zinc ribbon domain-containing protein</fullName>
    </recommendedName>
</protein>
<name>A0A1G7HWP9_9EURY</name>
<evidence type="ECO:0008006" key="4">
    <source>
        <dbReference type="Google" id="ProtNLM"/>
    </source>
</evidence>
<accession>A0A1G7HWP9</accession>
<evidence type="ECO:0000313" key="2">
    <source>
        <dbReference type="EMBL" id="SDF04872.1"/>
    </source>
</evidence>
<feature type="transmembrane region" description="Helical" evidence="1">
    <location>
        <begin position="21"/>
        <end position="40"/>
    </location>
</feature>
<keyword evidence="3" id="KW-1185">Reference proteome</keyword>
<gene>
    <name evidence="2" type="ORF">SAMN05216218_103188</name>
</gene>
<sequence length="74" mass="8250">MAKTVKMMAGLQTKKEFTGDMGKLIIGGFCCLPYGVYYYFDARETLEQCPECMETVSQGASTCGHCGEDLNQYR</sequence>
<evidence type="ECO:0000256" key="1">
    <source>
        <dbReference type="SAM" id="Phobius"/>
    </source>
</evidence>
<keyword evidence="1" id="KW-1133">Transmembrane helix</keyword>
<evidence type="ECO:0000313" key="3">
    <source>
        <dbReference type="Proteomes" id="UP000199076"/>
    </source>
</evidence>
<organism evidence="2 3">
    <name type="scientific">Halorientalis regularis</name>
    <dbReference type="NCBI Taxonomy" id="660518"/>
    <lineage>
        <taxon>Archaea</taxon>
        <taxon>Methanobacteriati</taxon>
        <taxon>Methanobacteriota</taxon>
        <taxon>Stenosarchaea group</taxon>
        <taxon>Halobacteria</taxon>
        <taxon>Halobacteriales</taxon>
        <taxon>Haloarculaceae</taxon>
        <taxon>Halorientalis</taxon>
    </lineage>
</organism>